<feature type="region of interest" description="Disordered" evidence="7">
    <location>
        <begin position="121"/>
        <end position="152"/>
    </location>
</feature>
<dbReference type="Proteomes" id="UP001358417">
    <property type="component" value="Unassembled WGS sequence"/>
</dbReference>
<dbReference type="InterPro" id="IPR001138">
    <property type="entry name" value="Zn2Cys6_DnaBD"/>
</dbReference>
<sequence>MGSVSPQEGPSHLGENLRSGGGGGSGTPSPAQISALMMHNPKRAYRQRRKDPSCDACRERKVKCDATETTSCTECSSRNVRCQFTKDTNRRMSSIKQVQDLERQLSDARQQLDRFRAVEQKHDFPSDLRPDSSSSVLTEFPTVGKSPRRMLKARPPQDLTYARSQLFDIGRGLLKPPVTGAQPRTHPPQTLVSDLPALPSRTAAERLLHYYHEGIHRQFPVLHWPSFQHNFATLMERGLSTTLPKDWLALLYSVLACGALATHDPGRLPEAQDYLTRAIASINFWEDDVSPNQATVAFLASISLAEMNRKSASWIWLGSAVRIIQDLGFHVQGGQWSSIEGETRKRMWYSFYVWDRVLALELGKPMLINDEEFDTEYPEILDEERLAADETQNPLPPTLLLANIHIARLMAPLSKMFRTLCITNDALAKFENYLGDCLQLFPRPLQLSSPTPLDPYEEILAYLSGDLQGTTNSWVWGNAETGTHLSRRQKHGRPKHANSEQESQVASGPQSPTWDHMLSEEEQHDWGGWQHLDRSVQYLQQLTERSRLQRQHDTHLPPHFASSDGTSINTSISGPTLAPINTTNQAGDSNRSRMTIASII</sequence>
<keyword evidence="10" id="KW-1185">Reference proteome</keyword>
<dbReference type="Pfam" id="PF00172">
    <property type="entry name" value="Zn_clus"/>
    <property type="match status" value="1"/>
</dbReference>
<evidence type="ECO:0000313" key="9">
    <source>
        <dbReference type="EMBL" id="KAK5047321.1"/>
    </source>
</evidence>
<dbReference type="InterPro" id="IPR036864">
    <property type="entry name" value="Zn2-C6_fun-type_DNA-bd_sf"/>
</dbReference>
<dbReference type="CDD" id="cd12148">
    <property type="entry name" value="fungal_TF_MHR"/>
    <property type="match status" value="1"/>
</dbReference>
<dbReference type="PROSITE" id="PS50048">
    <property type="entry name" value="ZN2_CY6_FUNGAL_2"/>
    <property type="match status" value="1"/>
</dbReference>
<dbReference type="SUPFAM" id="SSF57701">
    <property type="entry name" value="Zn2/Cys6 DNA-binding domain"/>
    <property type="match status" value="1"/>
</dbReference>
<comment type="caution">
    <text evidence="9">The sequence shown here is derived from an EMBL/GenBank/DDBJ whole genome shotgun (WGS) entry which is preliminary data.</text>
</comment>
<keyword evidence="3" id="KW-0238">DNA-binding</keyword>
<dbReference type="PANTHER" id="PTHR46910:SF1">
    <property type="entry name" value="MISCELLANEOUS ZN(II)2CYS6 TRANSCRIPTION FACTOR (EUROFUNG)-RELATED"/>
    <property type="match status" value="1"/>
</dbReference>
<feature type="coiled-coil region" evidence="6">
    <location>
        <begin position="91"/>
        <end position="118"/>
    </location>
</feature>
<dbReference type="Pfam" id="PF04082">
    <property type="entry name" value="Fungal_trans"/>
    <property type="match status" value="1"/>
</dbReference>
<dbReference type="InterPro" id="IPR050987">
    <property type="entry name" value="AtrR-like"/>
</dbReference>
<dbReference type="GO" id="GO:0008270">
    <property type="term" value="F:zinc ion binding"/>
    <property type="evidence" value="ECO:0007669"/>
    <property type="project" value="InterPro"/>
</dbReference>
<feature type="domain" description="Zn(2)-C6 fungal-type" evidence="8">
    <location>
        <begin position="53"/>
        <end position="84"/>
    </location>
</feature>
<feature type="region of interest" description="Disordered" evidence="7">
    <location>
        <begin position="1"/>
        <end position="59"/>
    </location>
</feature>
<dbReference type="GO" id="GO:0006351">
    <property type="term" value="P:DNA-templated transcription"/>
    <property type="evidence" value="ECO:0007669"/>
    <property type="project" value="InterPro"/>
</dbReference>
<keyword evidence="6" id="KW-0175">Coiled coil</keyword>
<feature type="region of interest" description="Disordered" evidence="7">
    <location>
        <begin position="574"/>
        <end position="600"/>
    </location>
</feature>
<dbReference type="Gene3D" id="4.10.240.10">
    <property type="entry name" value="Zn(2)-C6 fungal-type DNA-binding domain"/>
    <property type="match status" value="1"/>
</dbReference>
<keyword evidence="1" id="KW-0479">Metal-binding</keyword>
<organism evidence="9 10">
    <name type="scientific">Exophiala bonariae</name>
    <dbReference type="NCBI Taxonomy" id="1690606"/>
    <lineage>
        <taxon>Eukaryota</taxon>
        <taxon>Fungi</taxon>
        <taxon>Dikarya</taxon>
        <taxon>Ascomycota</taxon>
        <taxon>Pezizomycotina</taxon>
        <taxon>Eurotiomycetes</taxon>
        <taxon>Chaetothyriomycetidae</taxon>
        <taxon>Chaetothyriales</taxon>
        <taxon>Herpotrichiellaceae</taxon>
        <taxon>Exophiala</taxon>
    </lineage>
</organism>
<gene>
    <name evidence="9" type="ORF">LTR84_006843</name>
</gene>
<reference evidence="9 10" key="1">
    <citation type="submission" date="2023-08" db="EMBL/GenBank/DDBJ databases">
        <title>Black Yeasts Isolated from many extreme environments.</title>
        <authorList>
            <person name="Coleine C."/>
            <person name="Stajich J.E."/>
            <person name="Selbmann L."/>
        </authorList>
    </citation>
    <scope>NUCLEOTIDE SEQUENCE [LARGE SCALE GENOMIC DNA]</scope>
    <source>
        <strain evidence="9 10">CCFEE 5792</strain>
    </source>
</reference>
<dbReference type="InterPro" id="IPR007219">
    <property type="entry name" value="XnlR_reg_dom"/>
</dbReference>
<feature type="compositionally biased region" description="Polar residues" evidence="7">
    <location>
        <begin position="500"/>
        <end position="513"/>
    </location>
</feature>
<feature type="region of interest" description="Disordered" evidence="7">
    <location>
        <begin position="485"/>
        <end position="515"/>
    </location>
</feature>
<dbReference type="CDD" id="cd00067">
    <property type="entry name" value="GAL4"/>
    <property type="match status" value="1"/>
</dbReference>
<feature type="compositionally biased region" description="Basic and acidic residues" evidence="7">
    <location>
        <begin position="50"/>
        <end position="59"/>
    </location>
</feature>
<protein>
    <recommendedName>
        <fullName evidence="8">Zn(2)-C6 fungal-type domain-containing protein</fullName>
    </recommendedName>
</protein>
<dbReference type="EMBL" id="JAVRRD010000026">
    <property type="protein sequence ID" value="KAK5047321.1"/>
    <property type="molecule type" value="Genomic_DNA"/>
</dbReference>
<evidence type="ECO:0000256" key="7">
    <source>
        <dbReference type="SAM" id="MobiDB-lite"/>
    </source>
</evidence>
<feature type="compositionally biased region" description="Basic and acidic residues" evidence="7">
    <location>
        <begin position="121"/>
        <end position="130"/>
    </location>
</feature>
<evidence type="ECO:0000256" key="6">
    <source>
        <dbReference type="SAM" id="Coils"/>
    </source>
</evidence>
<dbReference type="PROSITE" id="PS00463">
    <property type="entry name" value="ZN2_CY6_FUNGAL_1"/>
    <property type="match status" value="1"/>
</dbReference>
<accession>A0AAV9N044</accession>
<dbReference type="GO" id="GO:0000981">
    <property type="term" value="F:DNA-binding transcription factor activity, RNA polymerase II-specific"/>
    <property type="evidence" value="ECO:0007669"/>
    <property type="project" value="InterPro"/>
</dbReference>
<dbReference type="SMART" id="SM00906">
    <property type="entry name" value="Fungal_trans"/>
    <property type="match status" value="1"/>
</dbReference>
<dbReference type="GeneID" id="89975012"/>
<dbReference type="SMART" id="SM00066">
    <property type="entry name" value="GAL4"/>
    <property type="match status" value="1"/>
</dbReference>
<evidence type="ECO:0000259" key="8">
    <source>
        <dbReference type="PROSITE" id="PS50048"/>
    </source>
</evidence>
<evidence type="ECO:0000256" key="1">
    <source>
        <dbReference type="ARBA" id="ARBA00022723"/>
    </source>
</evidence>
<dbReference type="GO" id="GO:0003677">
    <property type="term" value="F:DNA binding"/>
    <property type="evidence" value="ECO:0007669"/>
    <property type="project" value="UniProtKB-KW"/>
</dbReference>
<evidence type="ECO:0000256" key="2">
    <source>
        <dbReference type="ARBA" id="ARBA00023015"/>
    </source>
</evidence>
<dbReference type="RefSeq" id="XP_064702883.1">
    <property type="nucleotide sequence ID" value="XM_064850401.1"/>
</dbReference>
<evidence type="ECO:0000256" key="5">
    <source>
        <dbReference type="ARBA" id="ARBA00023242"/>
    </source>
</evidence>
<feature type="compositionally biased region" description="Basic residues" evidence="7">
    <location>
        <begin position="40"/>
        <end position="49"/>
    </location>
</feature>
<evidence type="ECO:0000313" key="10">
    <source>
        <dbReference type="Proteomes" id="UP001358417"/>
    </source>
</evidence>
<name>A0AAV9N044_9EURO</name>
<proteinExistence type="predicted"/>
<keyword evidence="2" id="KW-0805">Transcription regulation</keyword>
<dbReference type="AlphaFoldDB" id="A0AAV9N044"/>
<evidence type="ECO:0000256" key="4">
    <source>
        <dbReference type="ARBA" id="ARBA00023163"/>
    </source>
</evidence>
<keyword evidence="5" id="KW-0539">Nucleus</keyword>
<dbReference type="PANTHER" id="PTHR46910">
    <property type="entry name" value="TRANSCRIPTION FACTOR PDR1"/>
    <property type="match status" value="1"/>
</dbReference>
<keyword evidence="4" id="KW-0804">Transcription</keyword>
<evidence type="ECO:0000256" key="3">
    <source>
        <dbReference type="ARBA" id="ARBA00023125"/>
    </source>
</evidence>
<feature type="compositionally biased region" description="Basic residues" evidence="7">
    <location>
        <begin position="485"/>
        <end position="496"/>
    </location>
</feature>